<reference evidence="3" key="2">
    <citation type="journal article" name="Syst. Appl. Microbiol.">
        <title>Streptomyces alkaliterrae sp. nov., isolated from an alkaline soil, and emended descriptions of Streptomyces alkaliphilus, Streptomyces calidiresistens and Streptomyces durbertensis.</title>
        <authorList>
            <person name="Swiecimska M."/>
            <person name="Golinska P."/>
            <person name="Nouioui I."/>
            <person name="Wypij M."/>
            <person name="Rai M."/>
            <person name="Sangal V."/>
            <person name="Goodfellow M."/>
        </authorList>
    </citation>
    <scope>NUCLEOTIDE SEQUENCE</scope>
    <source>
        <strain evidence="3">OF3</strain>
        <strain evidence="4">OF8</strain>
    </source>
</reference>
<dbReference type="Proteomes" id="UP000525686">
    <property type="component" value="Unassembled WGS sequence"/>
</dbReference>
<proteinExistence type="predicted"/>
<keyword evidence="2" id="KW-1133">Transmembrane helix</keyword>
<accession>A0A7W3ZPB6</accession>
<name>A0A7W3ZPB6_9ACTN</name>
<dbReference type="EMBL" id="JABJXA010000064">
    <property type="protein sequence ID" value="MBB1259716.1"/>
    <property type="molecule type" value="Genomic_DNA"/>
</dbReference>
<organism evidence="3 6">
    <name type="scientific">Streptomyces alkaliterrae</name>
    <dbReference type="NCBI Taxonomy" id="2213162"/>
    <lineage>
        <taxon>Bacteria</taxon>
        <taxon>Bacillati</taxon>
        <taxon>Actinomycetota</taxon>
        <taxon>Actinomycetes</taxon>
        <taxon>Kitasatosporales</taxon>
        <taxon>Streptomycetaceae</taxon>
        <taxon>Streptomyces</taxon>
    </lineage>
</organism>
<evidence type="ECO:0000256" key="2">
    <source>
        <dbReference type="SAM" id="Phobius"/>
    </source>
</evidence>
<comment type="caution">
    <text evidence="3">The sequence shown here is derived from an EMBL/GenBank/DDBJ whole genome shotgun (WGS) entry which is preliminary data.</text>
</comment>
<gene>
    <name evidence="3" type="ORF">H3146_19415</name>
    <name evidence="4" type="ORF">H3147_12855</name>
</gene>
<dbReference type="EMBL" id="JABJWZ010000211">
    <property type="protein sequence ID" value="MBB1255506.1"/>
    <property type="molecule type" value="Genomic_DNA"/>
</dbReference>
<dbReference type="AlphaFoldDB" id="A0A7W3ZPB6"/>
<evidence type="ECO:0000313" key="4">
    <source>
        <dbReference type="EMBL" id="MBB1259716.1"/>
    </source>
</evidence>
<feature type="region of interest" description="Disordered" evidence="1">
    <location>
        <begin position="1"/>
        <end position="28"/>
    </location>
</feature>
<evidence type="ECO:0000313" key="5">
    <source>
        <dbReference type="Proteomes" id="UP000517765"/>
    </source>
</evidence>
<dbReference type="RefSeq" id="WP_181355001.1">
    <property type="nucleotide sequence ID" value="NZ_JABJWZ010000211.1"/>
</dbReference>
<keyword evidence="2" id="KW-0812">Transmembrane</keyword>
<evidence type="ECO:0000313" key="6">
    <source>
        <dbReference type="Proteomes" id="UP000525686"/>
    </source>
</evidence>
<feature type="region of interest" description="Disordered" evidence="1">
    <location>
        <begin position="49"/>
        <end position="76"/>
    </location>
</feature>
<sequence length="210" mass="22581">MADEVAGQPFPEGDEPVDRDHGATDDAFDSVVFDESFIRAAPVHEPSAAERMLAAAQSRAESEPPPEEAWGFGPTGRGLLGWPLARGGREDDFEERFEDDAHREAAEYREYQNYQAYTEYRDSEDGPGYRPPLRWRRPVAWLLAVVMGVGVVAMAVGAAYRGGGQQGEDSVPPPATTEMDTGLGAPHAAERTAGAPDIGAPDIGAVAARR</sequence>
<evidence type="ECO:0000313" key="3">
    <source>
        <dbReference type="EMBL" id="MBB1255506.1"/>
    </source>
</evidence>
<feature type="region of interest" description="Disordered" evidence="1">
    <location>
        <begin position="163"/>
        <end position="210"/>
    </location>
</feature>
<dbReference type="Proteomes" id="UP000517765">
    <property type="component" value="Unassembled WGS sequence"/>
</dbReference>
<feature type="transmembrane region" description="Helical" evidence="2">
    <location>
        <begin position="139"/>
        <end position="160"/>
    </location>
</feature>
<protein>
    <submittedName>
        <fullName evidence="3">Uncharacterized protein</fullName>
    </submittedName>
</protein>
<evidence type="ECO:0000256" key="1">
    <source>
        <dbReference type="SAM" id="MobiDB-lite"/>
    </source>
</evidence>
<reference evidence="5 6" key="1">
    <citation type="submission" date="2020-05" db="EMBL/GenBank/DDBJ databases">
        <title>Classification of alakaliphilic streptomycetes isolated from an alkaline soil next to Lonar Crater, India and a proposal for the recognition of Streptomyces alkaliterrae sp. nov.</title>
        <authorList>
            <person name="Golinska P."/>
        </authorList>
    </citation>
    <scope>NUCLEOTIDE SEQUENCE [LARGE SCALE GENOMIC DNA]</scope>
    <source>
        <strain evidence="6">OF3</strain>
        <strain evidence="5">OF8</strain>
    </source>
</reference>
<keyword evidence="2" id="KW-0472">Membrane</keyword>